<keyword evidence="1" id="KW-0813">Transport</keyword>
<name>A0A9P6JCK7_MORAP</name>
<dbReference type="CDD" id="cd16980">
    <property type="entry name" value="VHS_Lsb5"/>
    <property type="match status" value="1"/>
</dbReference>
<dbReference type="InterPro" id="IPR008942">
    <property type="entry name" value="ENTH_VHS"/>
</dbReference>
<dbReference type="EMBL" id="JAAAHY010000086">
    <property type="protein sequence ID" value="KAF9967304.1"/>
    <property type="molecule type" value="Genomic_DNA"/>
</dbReference>
<dbReference type="GO" id="GO:0030479">
    <property type="term" value="C:actin cortical patch"/>
    <property type="evidence" value="ECO:0007669"/>
    <property type="project" value="TreeGrafter"/>
</dbReference>
<dbReference type="GO" id="GO:0006897">
    <property type="term" value="P:endocytosis"/>
    <property type="evidence" value="ECO:0007669"/>
    <property type="project" value="InterPro"/>
</dbReference>
<dbReference type="SMART" id="SM00288">
    <property type="entry name" value="VHS"/>
    <property type="match status" value="1"/>
</dbReference>
<dbReference type="InterPro" id="IPR038425">
    <property type="entry name" value="GAT_sf"/>
</dbReference>
<evidence type="ECO:0000256" key="2">
    <source>
        <dbReference type="ARBA" id="ARBA00022927"/>
    </source>
</evidence>
<dbReference type="Gene3D" id="1.25.40.90">
    <property type="match status" value="1"/>
</dbReference>
<dbReference type="SUPFAM" id="SSF89009">
    <property type="entry name" value="GAT-like domain"/>
    <property type="match status" value="1"/>
</dbReference>
<keyword evidence="7" id="KW-1185">Reference proteome</keyword>
<dbReference type="PROSITE" id="PS50909">
    <property type="entry name" value="GAT"/>
    <property type="match status" value="1"/>
</dbReference>
<proteinExistence type="predicted"/>
<feature type="domain" description="GAT" evidence="5">
    <location>
        <begin position="141"/>
        <end position="234"/>
    </location>
</feature>
<dbReference type="InterPro" id="IPR004152">
    <property type="entry name" value="GAT_dom"/>
</dbReference>
<dbReference type="GO" id="GO:0051666">
    <property type="term" value="P:actin cortical patch localization"/>
    <property type="evidence" value="ECO:0007669"/>
    <property type="project" value="TreeGrafter"/>
</dbReference>
<protein>
    <submittedName>
        <fullName evidence="6">Actin patch assembly and actin polymerization protein</fullName>
    </submittedName>
</protein>
<evidence type="ECO:0000259" key="4">
    <source>
        <dbReference type="PROSITE" id="PS50179"/>
    </source>
</evidence>
<keyword evidence="2" id="KW-0653">Protein transport</keyword>
<dbReference type="PANTHER" id="PTHR47789">
    <property type="entry name" value="LAS SEVENTEEN-BINDING PROTEIN 5"/>
    <property type="match status" value="1"/>
</dbReference>
<comment type="caution">
    <text evidence="6">The sequence shown here is derived from an EMBL/GenBank/DDBJ whole genome shotgun (WGS) entry which is preliminary data.</text>
</comment>
<dbReference type="Pfam" id="PF00790">
    <property type="entry name" value="VHS"/>
    <property type="match status" value="1"/>
</dbReference>
<dbReference type="Proteomes" id="UP000738359">
    <property type="component" value="Unassembled WGS sequence"/>
</dbReference>
<evidence type="ECO:0000256" key="3">
    <source>
        <dbReference type="SAM" id="MobiDB-lite"/>
    </source>
</evidence>
<organism evidence="6 7">
    <name type="scientific">Mortierella alpina</name>
    <name type="common">Oleaginous fungus</name>
    <name type="synonym">Mortierella renispora</name>
    <dbReference type="NCBI Taxonomy" id="64518"/>
    <lineage>
        <taxon>Eukaryota</taxon>
        <taxon>Fungi</taxon>
        <taxon>Fungi incertae sedis</taxon>
        <taxon>Mucoromycota</taxon>
        <taxon>Mortierellomycotina</taxon>
        <taxon>Mortierellomycetes</taxon>
        <taxon>Mortierellales</taxon>
        <taxon>Mortierellaceae</taxon>
        <taxon>Mortierella</taxon>
    </lineage>
</organism>
<sequence>MGIFTNDTIITPQIDILTDAPFITNWYSINGLCQAVNSVDGGAKEAARALRKKLRAGDSQQQMNSITVMQALIDGCGSKFRAELATIKFGLVIQQVMESKNTDHRVKGRLMERLSVWATTFSSDPSLEIIPQLYHKLSMDDVMRGIRQDIELANNNAHMLVEAVSFADPETEAVEENALIREFQSKCLTLQRGVQIYLSEVTNEPMPDEKCLAALLACNEELVLALGAYNRMMEQRTICRAMKVQQPSHSTRQGFSHEAAAAAADGAGVGSGYKVPYSENQFGPGKTSHEEAPVADPFADDGLYVSGPADMPSVKDG</sequence>
<evidence type="ECO:0000313" key="6">
    <source>
        <dbReference type="EMBL" id="KAF9967304.1"/>
    </source>
</evidence>
<gene>
    <name evidence="6" type="primary">LSB5_2</name>
    <name evidence="6" type="ORF">BGZ70_009999</name>
</gene>
<accession>A0A9P6JCK7</accession>
<dbReference type="GO" id="GO:0043130">
    <property type="term" value="F:ubiquitin binding"/>
    <property type="evidence" value="ECO:0007669"/>
    <property type="project" value="InterPro"/>
</dbReference>
<dbReference type="OrthoDB" id="10255964at2759"/>
<dbReference type="PANTHER" id="PTHR47789:SF1">
    <property type="entry name" value="LAS SEVENTEEN-BINDING PROTEIN 5"/>
    <property type="match status" value="1"/>
</dbReference>
<dbReference type="GO" id="GO:0007015">
    <property type="term" value="P:actin filament organization"/>
    <property type="evidence" value="ECO:0007669"/>
    <property type="project" value="InterPro"/>
</dbReference>
<evidence type="ECO:0000256" key="1">
    <source>
        <dbReference type="ARBA" id="ARBA00022448"/>
    </source>
</evidence>
<feature type="domain" description="VHS" evidence="4">
    <location>
        <begin position="25"/>
        <end position="145"/>
    </location>
</feature>
<feature type="region of interest" description="Disordered" evidence="3">
    <location>
        <begin position="279"/>
        <end position="317"/>
    </location>
</feature>
<dbReference type="PROSITE" id="PS50179">
    <property type="entry name" value="VHS"/>
    <property type="match status" value="1"/>
</dbReference>
<dbReference type="InterPro" id="IPR002014">
    <property type="entry name" value="VHS_dom"/>
</dbReference>
<dbReference type="SUPFAM" id="SSF48464">
    <property type="entry name" value="ENTH/VHS domain"/>
    <property type="match status" value="1"/>
</dbReference>
<dbReference type="InterPro" id="IPR045007">
    <property type="entry name" value="LSB5"/>
</dbReference>
<reference evidence="6" key="1">
    <citation type="journal article" date="2020" name="Fungal Divers.">
        <title>Resolving the Mortierellaceae phylogeny through synthesis of multi-gene phylogenetics and phylogenomics.</title>
        <authorList>
            <person name="Vandepol N."/>
            <person name="Liber J."/>
            <person name="Desiro A."/>
            <person name="Na H."/>
            <person name="Kennedy M."/>
            <person name="Barry K."/>
            <person name="Grigoriev I.V."/>
            <person name="Miller A.N."/>
            <person name="O'Donnell K."/>
            <person name="Stajich J.E."/>
            <person name="Bonito G."/>
        </authorList>
    </citation>
    <scope>NUCLEOTIDE SEQUENCE</scope>
    <source>
        <strain evidence="6">CK1249</strain>
    </source>
</reference>
<evidence type="ECO:0000313" key="7">
    <source>
        <dbReference type="Proteomes" id="UP000738359"/>
    </source>
</evidence>
<dbReference type="Pfam" id="PF03127">
    <property type="entry name" value="GAT"/>
    <property type="match status" value="1"/>
</dbReference>
<dbReference type="CDD" id="cd21383">
    <property type="entry name" value="GAT_GGA_Tom1-like"/>
    <property type="match status" value="1"/>
</dbReference>
<dbReference type="GO" id="GO:0007034">
    <property type="term" value="P:vacuolar transport"/>
    <property type="evidence" value="ECO:0007669"/>
    <property type="project" value="UniProtKB-ARBA"/>
</dbReference>
<dbReference type="GO" id="GO:0015031">
    <property type="term" value="P:protein transport"/>
    <property type="evidence" value="ECO:0007669"/>
    <property type="project" value="UniProtKB-KW"/>
</dbReference>
<evidence type="ECO:0000259" key="5">
    <source>
        <dbReference type="PROSITE" id="PS50909"/>
    </source>
</evidence>
<dbReference type="Gene3D" id="1.20.58.160">
    <property type="match status" value="1"/>
</dbReference>
<dbReference type="AlphaFoldDB" id="A0A9P6JCK7"/>
<dbReference type="GO" id="GO:0035091">
    <property type="term" value="F:phosphatidylinositol binding"/>
    <property type="evidence" value="ECO:0007669"/>
    <property type="project" value="InterPro"/>
</dbReference>